<gene>
    <name evidence="1" type="ORF">SNEC2469_LOCUS33622</name>
</gene>
<evidence type="ECO:0000313" key="2">
    <source>
        <dbReference type="Proteomes" id="UP000601435"/>
    </source>
</evidence>
<dbReference type="OrthoDB" id="455573at2759"/>
<sequence length="146" mass="15565">VYREASMLLARLESVNGVPKYVAKRLAESFPSEAAMSKALLSSPVAGDPVSRAMALASIRSRPAAERLVSEFLDGQALEWSALVHLLQTSGVPSGRACDIVASLGTDRTRLRQALELELEQSGGGSLGLETSEVKKALRRLAKDCV</sequence>
<dbReference type="EMBL" id="CAJNJA010089486">
    <property type="protein sequence ID" value="CAE7939730.1"/>
    <property type="molecule type" value="Genomic_DNA"/>
</dbReference>
<dbReference type="Proteomes" id="UP000601435">
    <property type="component" value="Unassembled WGS sequence"/>
</dbReference>
<feature type="non-terminal residue" evidence="1">
    <location>
        <position position="146"/>
    </location>
</feature>
<dbReference type="AlphaFoldDB" id="A0A813CBQ6"/>
<name>A0A813CBQ6_9DINO</name>
<feature type="non-terminal residue" evidence="1">
    <location>
        <position position="1"/>
    </location>
</feature>
<accession>A0A813CBQ6</accession>
<organism evidence="1 2">
    <name type="scientific">Symbiodinium necroappetens</name>
    <dbReference type="NCBI Taxonomy" id="1628268"/>
    <lineage>
        <taxon>Eukaryota</taxon>
        <taxon>Sar</taxon>
        <taxon>Alveolata</taxon>
        <taxon>Dinophyceae</taxon>
        <taxon>Suessiales</taxon>
        <taxon>Symbiodiniaceae</taxon>
        <taxon>Symbiodinium</taxon>
    </lineage>
</organism>
<keyword evidence="2" id="KW-1185">Reference proteome</keyword>
<reference evidence="1" key="1">
    <citation type="submission" date="2021-02" db="EMBL/GenBank/DDBJ databases">
        <authorList>
            <person name="Dougan E. K."/>
            <person name="Rhodes N."/>
            <person name="Thang M."/>
            <person name="Chan C."/>
        </authorList>
    </citation>
    <scope>NUCLEOTIDE SEQUENCE</scope>
</reference>
<proteinExistence type="predicted"/>
<evidence type="ECO:0000313" key="1">
    <source>
        <dbReference type="EMBL" id="CAE7939730.1"/>
    </source>
</evidence>
<comment type="caution">
    <text evidence="1">The sequence shown here is derived from an EMBL/GenBank/DDBJ whole genome shotgun (WGS) entry which is preliminary data.</text>
</comment>
<protein>
    <submittedName>
        <fullName evidence="1">Uncharacterized protein</fullName>
    </submittedName>
</protein>